<feature type="compositionally biased region" description="Low complexity" evidence="2">
    <location>
        <begin position="466"/>
        <end position="477"/>
    </location>
</feature>
<name>A0AAD5RR31_9PEZI</name>
<evidence type="ECO:0000313" key="3">
    <source>
        <dbReference type="EMBL" id="KAJ2902278.1"/>
    </source>
</evidence>
<feature type="compositionally biased region" description="Polar residues" evidence="2">
    <location>
        <begin position="416"/>
        <end position="425"/>
    </location>
</feature>
<feature type="compositionally biased region" description="Polar residues" evidence="2">
    <location>
        <begin position="446"/>
        <end position="456"/>
    </location>
</feature>
<feature type="compositionally biased region" description="Basic and acidic residues" evidence="2">
    <location>
        <begin position="326"/>
        <end position="357"/>
    </location>
</feature>
<dbReference type="InterPro" id="IPR023591">
    <property type="entry name" value="Ribosomal_uS2_flav_dom_sf"/>
</dbReference>
<dbReference type="HAMAP" id="MF_00291_B">
    <property type="entry name" value="Ribosomal_uS2_B"/>
    <property type="match status" value="1"/>
</dbReference>
<evidence type="ECO:0000313" key="4">
    <source>
        <dbReference type="Proteomes" id="UP001201980"/>
    </source>
</evidence>
<feature type="region of interest" description="Disordered" evidence="2">
    <location>
        <begin position="309"/>
        <end position="620"/>
    </location>
</feature>
<dbReference type="GO" id="GO:0005763">
    <property type="term" value="C:mitochondrial small ribosomal subunit"/>
    <property type="evidence" value="ECO:0007669"/>
    <property type="project" value="TreeGrafter"/>
</dbReference>
<feature type="compositionally biased region" description="Polar residues" evidence="2">
    <location>
        <begin position="545"/>
        <end position="556"/>
    </location>
</feature>
<organism evidence="3 4">
    <name type="scientific">Zalerion maritima</name>
    <dbReference type="NCBI Taxonomy" id="339359"/>
    <lineage>
        <taxon>Eukaryota</taxon>
        <taxon>Fungi</taxon>
        <taxon>Dikarya</taxon>
        <taxon>Ascomycota</taxon>
        <taxon>Pezizomycotina</taxon>
        <taxon>Sordariomycetes</taxon>
        <taxon>Lulworthiomycetidae</taxon>
        <taxon>Lulworthiales</taxon>
        <taxon>Lulworthiaceae</taxon>
        <taxon>Zalerion</taxon>
    </lineage>
</organism>
<dbReference type="GO" id="GO:0006412">
    <property type="term" value="P:translation"/>
    <property type="evidence" value="ECO:0007669"/>
    <property type="project" value="InterPro"/>
</dbReference>
<feature type="region of interest" description="Disordered" evidence="2">
    <location>
        <begin position="1"/>
        <end position="41"/>
    </location>
</feature>
<dbReference type="PRINTS" id="PR00395">
    <property type="entry name" value="RIBOSOMALS2"/>
</dbReference>
<dbReference type="InterPro" id="IPR005706">
    <property type="entry name" value="Ribosomal_uS2_bac/mit/plastid"/>
</dbReference>
<dbReference type="InterPro" id="IPR001865">
    <property type="entry name" value="Ribosomal_uS2"/>
</dbReference>
<feature type="region of interest" description="Disordered" evidence="2">
    <location>
        <begin position="642"/>
        <end position="667"/>
    </location>
</feature>
<dbReference type="Pfam" id="PF00318">
    <property type="entry name" value="Ribosomal_S2"/>
    <property type="match status" value="1"/>
</dbReference>
<reference evidence="3" key="1">
    <citation type="submission" date="2022-07" db="EMBL/GenBank/DDBJ databases">
        <title>Draft genome sequence of Zalerion maritima ATCC 34329, a (micro)plastics degrading marine fungus.</title>
        <authorList>
            <person name="Paco A."/>
            <person name="Goncalves M.F.M."/>
            <person name="Rocha-Santos T.A.P."/>
            <person name="Alves A."/>
        </authorList>
    </citation>
    <scope>NUCLEOTIDE SEQUENCE</scope>
    <source>
        <strain evidence="3">ATCC 34329</strain>
    </source>
</reference>
<dbReference type="PANTHER" id="PTHR12534">
    <property type="entry name" value="30S RIBOSOMAL PROTEIN S2 PROKARYOTIC AND ORGANELLAR"/>
    <property type="match status" value="1"/>
</dbReference>
<dbReference type="AlphaFoldDB" id="A0AAD5RR31"/>
<gene>
    <name evidence="3" type="ORF">MKZ38_000744</name>
</gene>
<dbReference type="GO" id="GO:0003735">
    <property type="term" value="F:structural constituent of ribosome"/>
    <property type="evidence" value="ECO:0007669"/>
    <property type="project" value="InterPro"/>
</dbReference>
<proteinExistence type="inferred from homology"/>
<dbReference type="SUPFAM" id="SSF52313">
    <property type="entry name" value="Ribosomal protein S2"/>
    <property type="match status" value="1"/>
</dbReference>
<keyword evidence="3" id="KW-0687">Ribonucleoprotein</keyword>
<dbReference type="Proteomes" id="UP001201980">
    <property type="component" value="Unassembled WGS sequence"/>
</dbReference>
<protein>
    <submittedName>
        <fullName evidence="3">37S ribosomal protein MRP4 mitochondrial</fullName>
    </submittedName>
</protein>
<dbReference type="EMBL" id="JAKWBI020000117">
    <property type="protein sequence ID" value="KAJ2902278.1"/>
    <property type="molecule type" value="Genomic_DNA"/>
</dbReference>
<dbReference type="Gene3D" id="3.40.50.10490">
    <property type="entry name" value="Glucose-6-phosphate isomerase like protein, domain 1"/>
    <property type="match status" value="1"/>
</dbReference>
<dbReference type="CDD" id="cd01425">
    <property type="entry name" value="RPS2"/>
    <property type="match status" value="1"/>
</dbReference>
<accession>A0AAD5RR31</accession>
<evidence type="ECO:0000256" key="2">
    <source>
        <dbReference type="SAM" id="MobiDB-lite"/>
    </source>
</evidence>
<comment type="similarity">
    <text evidence="1">Belongs to the universal ribosomal protein uS2 family.</text>
</comment>
<keyword evidence="3" id="KW-0689">Ribosomal protein</keyword>
<feature type="compositionally biased region" description="Basic residues" evidence="2">
    <location>
        <begin position="32"/>
        <end position="41"/>
    </location>
</feature>
<feature type="compositionally biased region" description="Basic and acidic residues" evidence="2">
    <location>
        <begin position="604"/>
        <end position="620"/>
    </location>
</feature>
<dbReference type="NCBIfam" id="TIGR01011">
    <property type="entry name" value="rpsB_bact"/>
    <property type="match status" value="1"/>
</dbReference>
<sequence length="667" mass="72241">MLAAPAPAYASEKRSRVAPALSPTSTPGAKPPKPKGRGLRHKYRMRREAENATAKIGADIQDLWTPDLLLANPPTPSDVTLELLMANQTHMGHATTLWNPENSRYILGVRENIHIISLEATASHLRRAARVVEEVAYRGGIILFVGTRRDHHQVVSRAAQLADACRVWTRWVPGLITNREILLKSNLVRVVDENDQTIPGFDVYSRMPRPLIPDLVICLNPLENEPLLHECALSNIPTIGVIDTDANPSKVTYVIPANDDSLRSVSVVAGVLGRAGQIGNRRRLKAAKEGTVTWKTTSVMEDVIDQTRKRMESTASEAGFTTVSKETQEKPENAEEREMSPEDMETLREQLRTREGLSEEESESRPGAEGSHSAEPSITEVPEEMPESSNETRPQASENIGTTAAIEENRVEIEASESSRGTVRNTADVEHEATSIPPSRALRGEQTISQPENTPSEPIVTKDKLVQPVDDVVTQDVAPEPDESKLATTSEAVKATSPIAPAKQPSASAPEVSEPVTTEEIVARAADPAVVEPLADSKPALVPETSVNDSPDSTAPSVPKEPEVPQVQAAAETVETMEEIENAEATQSPATSEPPSSPSPPAPVRDKVEGPKPTERVLATEDHIMMESQLAEKLAAEAVEAIAQQQKTEIDSESPNTTTRGNESKQG</sequence>
<keyword evidence="4" id="KW-1185">Reference proteome</keyword>
<comment type="caution">
    <text evidence="3">The sequence shown here is derived from an EMBL/GenBank/DDBJ whole genome shotgun (WGS) entry which is preliminary data.</text>
</comment>
<evidence type="ECO:0000256" key="1">
    <source>
        <dbReference type="ARBA" id="ARBA00006242"/>
    </source>
</evidence>
<dbReference type="PANTHER" id="PTHR12534:SF0">
    <property type="entry name" value="SMALL RIBOSOMAL SUBUNIT PROTEIN US2M"/>
    <property type="match status" value="1"/>
</dbReference>
<feature type="compositionally biased region" description="Polar residues" evidence="2">
    <location>
        <begin position="313"/>
        <end position="325"/>
    </location>
</feature>
<feature type="compositionally biased region" description="Polar residues" evidence="2">
    <location>
        <begin position="387"/>
        <end position="402"/>
    </location>
</feature>